<comment type="catalytic activity">
    <reaction evidence="8 10">
        <text>L-arginyl-[protein] + NAD(+) = N(omega)-(ADP-D-ribosyl)-L-arginyl-[protein] + nicotinamide + H(+)</text>
        <dbReference type="Rhea" id="RHEA:19149"/>
        <dbReference type="Rhea" id="RHEA-COMP:10532"/>
        <dbReference type="Rhea" id="RHEA-COMP:15087"/>
        <dbReference type="ChEBI" id="CHEBI:15378"/>
        <dbReference type="ChEBI" id="CHEBI:17154"/>
        <dbReference type="ChEBI" id="CHEBI:29965"/>
        <dbReference type="ChEBI" id="CHEBI:57540"/>
        <dbReference type="ChEBI" id="CHEBI:142554"/>
        <dbReference type="EC" id="2.4.2.31"/>
    </reaction>
</comment>
<keyword evidence="6" id="KW-0677">Repeat</keyword>
<dbReference type="PROSITE" id="PS51125">
    <property type="entry name" value="NHL"/>
    <property type="match status" value="2"/>
</dbReference>
<dbReference type="Pfam" id="PF01129">
    <property type="entry name" value="ART"/>
    <property type="match status" value="1"/>
</dbReference>
<evidence type="ECO:0000256" key="4">
    <source>
        <dbReference type="ARBA" id="ARBA00022695"/>
    </source>
</evidence>
<keyword evidence="3 10" id="KW-0808">Transferase</keyword>
<dbReference type="PROSITE" id="PS51996">
    <property type="entry name" value="TR_MART"/>
    <property type="match status" value="1"/>
</dbReference>
<dbReference type="EC" id="2.4.2.31" evidence="10"/>
<dbReference type="SUPFAM" id="SSF101898">
    <property type="entry name" value="NHL repeat"/>
    <property type="match status" value="1"/>
</dbReference>
<dbReference type="GO" id="GO:0005576">
    <property type="term" value="C:extracellular region"/>
    <property type="evidence" value="ECO:0007669"/>
    <property type="project" value="TreeGrafter"/>
</dbReference>
<feature type="repeat" description="NHL" evidence="9">
    <location>
        <begin position="433"/>
        <end position="469"/>
    </location>
</feature>
<proteinExistence type="inferred from homology"/>
<reference evidence="11" key="1">
    <citation type="submission" date="2021-02" db="EMBL/GenBank/DDBJ databases">
        <authorList>
            <person name="Nowell W R."/>
        </authorList>
    </citation>
    <scope>NUCLEOTIDE SEQUENCE</scope>
</reference>
<dbReference type="Pfam" id="PF13516">
    <property type="entry name" value="LRR_6"/>
    <property type="match status" value="3"/>
</dbReference>
<dbReference type="Gene3D" id="2.120.10.30">
    <property type="entry name" value="TolB, C-terminal domain"/>
    <property type="match status" value="1"/>
</dbReference>
<evidence type="ECO:0000313" key="12">
    <source>
        <dbReference type="Proteomes" id="UP000663842"/>
    </source>
</evidence>
<sequence>MAIVYQSDTFNNRRFLDVGEEHLKALLPLRGYATQPLVTLEEAVVPLTNILHDVDARVWTAMNRSKYPLEGLTQDESAAIVLYTIQWDRDHPSLYSVLNRTLRTEDRDKVVPWFPYLKLTLTALYKLPSIQRTVWRGVRADLDFQYEVRDHITWWAFSSCTTAVNVLEKPNFLGKSGVRTLFVIECMQGKNIGHHSYYRTEQEILLLPCSYFEVIGKLKQNDGLTIIHLREMCPPIMLLEPPFPISGNLPELDVATSNRMTPISPGVTDLSLVKRQINDQDMELVALVVVHVCQVTHDQLYSMNLTYLILIFIGTQALKILNLSGNQIGATGAQHLADALKNNEMLTTLNIGDNYIGDNGAQHIADVLHQNKTLTTVVLKNNDIGDEGTEELAEALVHNETLTTLDLHVKPNISTNPIWAQNGVTVAGGNGQGDATNQLHRPWGIFVDDDQTVIITDCRNHRIVQWKKGDTTSGQIVAGGNSQGNRLDQLDRPTDVLIDKETDSLIICELGNRRVVRWSRHSGTTQGEILIKNIDCVGLVMDHQRYLCVSDIAKHEVRRYQLGDKNGTLVAGGNGRGDDLNQLNVPTYLFVDRQQNVYVSDIGNHRVMKWNKGEKEGIVVAGGQGKGDALIQLFYPSGLFVDMLGTLYVTDSGNDRVMRWAQGAKQGTVIVGENGRGAGENQIDLPTGLSFDRHGNLYVADQRNHRVQRFSLEYNLA</sequence>
<evidence type="ECO:0000256" key="1">
    <source>
        <dbReference type="ARBA" id="ARBA00009558"/>
    </source>
</evidence>
<feature type="repeat" description="NHL" evidence="9">
    <location>
        <begin position="676"/>
        <end position="713"/>
    </location>
</feature>
<evidence type="ECO:0000256" key="10">
    <source>
        <dbReference type="RuleBase" id="RU361228"/>
    </source>
</evidence>
<organism evidence="11 12">
    <name type="scientific">Rotaria magnacalcarata</name>
    <dbReference type="NCBI Taxonomy" id="392030"/>
    <lineage>
        <taxon>Eukaryota</taxon>
        <taxon>Metazoa</taxon>
        <taxon>Spiralia</taxon>
        <taxon>Gnathifera</taxon>
        <taxon>Rotifera</taxon>
        <taxon>Eurotatoria</taxon>
        <taxon>Bdelloidea</taxon>
        <taxon>Philodinida</taxon>
        <taxon>Philodinidae</taxon>
        <taxon>Rotaria</taxon>
    </lineage>
</organism>
<keyword evidence="5" id="KW-0732">Signal</keyword>
<dbReference type="InterPro" id="IPR001258">
    <property type="entry name" value="NHL_repeat"/>
</dbReference>
<dbReference type="Gene3D" id="3.80.10.10">
    <property type="entry name" value="Ribonuclease Inhibitor"/>
    <property type="match status" value="1"/>
</dbReference>
<keyword evidence="2 10" id="KW-0328">Glycosyltransferase</keyword>
<evidence type="ECO:0000256" key="6">
    <source>
        <dbReference type="ARBA" id="ARBA00022737"/>
    </source>
</evidence>
<dbReference type="SUPFAM" id="SSF52047">
    <property type="entry name" value="RNI-like"/>
    <property type="match status" value="1"/>
</dbReference>
<dbReference type="GO" id="GO:0106274">
    <property type="term" value="F:NAD+-protein-arginine ADP-ribosyltransferase activity"/>
    <property type="evidence" value="ECO:0007669"/>
    <property type="project" value="UniProtKB-EC"/>
</dbReference>
<evidence type="ECO:0000256" key="3">
    <source>
        <dbReference type="ARBA" id="ARBA00022679"/>
    </source>
</evidence>
<dbReference type="GO" id="GO:0016779">
    <property type="term" value="F:nucleotidyltransferase activity"/>
    <property type="evidence" value="ECO:0007669"/>
    <property type="project" value="UniProtKB-KW"/>
</dbReference>
<dbReference type="Gene3D" id="2.40.10.500">
    <property type="match status" value="2"/>
</dbReference>
<protein>
    <recommendedName>
        <fullName evidence="10">NAD(P)(+)--arginine ADP-ribosyltransferase</fullName>
        <ecNumber evidence="10">2.4.2.31</ecNumber>
    </recommendedName>
    <alternativeName>
        <fullName evidence="10">Mono(ADP-ribosyl)transferase</fullName>
    </alternativeName>
</protein>
<keyword evidence="10" id="KW-0521">NADP</keyword>
<dbReference type="EMBL" id="CAJOBF010004724">
    <property type="protein sequence ID" value="CAF4150472.1"/>
    <property type="molecule type" value="Genomic_DNA"/>
</dbReference>
<evidence type="ECO:0000256" key="7">
    <source>
        <dbReference type="ARBA" id="ARBA00023180"/>
    </source>
</evidence>
<keyword evidence="7" id="KW-0325">Glycoprotein</keyword>
<dbReference type="SUPFAM" id="SSF56399">
    <property type="entry name" value="ADP-ribosylation"/>
    <property type="match status" value="1"/>
</dbReference>
<gene>
    <name evidence="11" type="ORF">UXM345_LOCUS25092</name>
</gene>
<dbReference type="Pfam" id="PF01436">
    <property type="entry name" value="NHL"/>
    <property type="match status" value="2"/>
</dbReference>
<dbReference type="CDD" id="cd05819">
    <property type="entry name" value="NHL"/>
    <property type="match status" value="1"/>
</dbReference>
<accession>A0A819Y1P1</accession>
<dbReference type="PANTHER" id="PTHR10680:SF28">
    <property type="entry name" value="SMP-30_GLUCONOLACTONASE_LRE-LIKE REGION DOMAIN-CONTAINING PROTEIN"/>
    <property type="match status" value="1"/>
</dbReference>
<name>A0A819Y1P1_9BILA</name>
<comment type="caution">
    <text evidence="11">The sequence shown here is derived from an EMBL/GenBank/DDBJ whole genome shotgun (WGS) entry which is preliminary data.</text>
</comment>
<dbReference type="SMART" id="SM00368">
    <property type="entry name" value="LRR_RI"/>
    <property type="match status" value="3"/>
</dbReference>
<dbReference type="InterPro" id="IPR001611">
    <property type="entry name" value="Leu-rich_rpt"/>
</dbReference>
<keyword evidence="4" id="KW-0548">Nucleotidyltransferase</keyword>
<evidence type="ECO:0000313" key="11">
    <source>
        <dbReference type="EMBL" id="CAF4150472.1"/>
    </source>
</evidence>
<comment type="similarity">
    <text evidence="1 10">Belongs to the Arg-specific ADP-ribosyltransferase family.</text>
</comment>
<evidence type="ECO:0000256" key="9">
    <source>
        <dbReference type="PROSITE-ProRule" id="PRU00504"/>
    </source>
</evidence>
<dbReference type="InterPro" id="IPR000768">
    <property type="entry name" value="ART"/>
</dbReference>
<dbReference type="Gene3D" id="3.90.176.10">
    <property type="entry name" value="Toxin ADP-ribosyltransferase, Chain A, domain 1"/>
    <property type="match status" value="1"/>
</dbReference>
<dbReference type="InterPro" id="IPR032675">
    <property type="entry name" value="LRR_dom_sf"/>
</dbReference>
<keyword evidence="10" id="KW-0520">NAD</keyword>
<dbReference type="Proteomes" id="UP000663842">
    <property type="component" value="Unassembled WGS sequence"/>
</dbReference>
<dbReference type="PANTHER" id="PTHR10680">
    <property type="entry name" value="PEPTIDYL-GLYCINE ALPHA-AMIDATING MONOOXYGENASE"/>
    <property type="match status" value="1"/>
</dbReference>
<dbReference type="InterPro" id="IPR011042">
    <property type="entry name" value="6-blade_b-propeller_TolB-like"/>
</dbReference>
<evidence type="ECO:0000256" key="5">
    <source>
        <dbReference type="ARBA" id="ARBA00022729"/>
    </source>
</evidence>
<evidence type="ECO:0000256" key="2">
    <source>
        <dbReference type="ARBA" id="ARBA00022676"/>
    </source>
</evidence>
<dbReference type="AlphaFoldDB" id="A0A819Y1P1"/>
<evidence type="ECO:0000256" key="8">
    <source>
        <dbReference type="ARBA" id="ARBA00047597"/>
    </source>
</evidence>